<comment type="caution">
    <text evidence="2">The sequence shown here is derived from an EMBL/GenBank/DDBJ whole genome shotgun (WGS) entry which is preliminary data.</text>
</comment>
<dbReference type="InterPro" id="IPR001584">
    <property type="entry name" value="Integrase_cat-core"/>
</dbReference>
<evidence type="ECO:0000313" key="2">
    <source>
        <dbReference type="EMBL" id="GBN80342.1"/>
    </source>
</evidence>
<dbReference type="PANTHER" id="PTHR38681:SF1">
    <property type="entry name" value="RETROVIRUS-RELATED POL POLYPROTEIN FROM TRANSPOSON 412-LIKE PROTEIN"/>
    <property type="match status" value="1"/>
</dbReference>
<dbReference type="GO" id="GO:0003676">
    <property type="term" value="F:nucleic acid binding"/>
    <property type="evidence" value="ECO:0007669"/>
    <property type="project" value="InterPro"/>
</dbReference>
<keyword evidence="3" id="KW-1185">Reference proteome</keyword>
<organism evidence="2 3">
    <name type="scientific">Araneus ventricosus</name>
    <name type="common">Orbweaver spider</name>
    <name type="synonym">Epeira ventricosa</name>
    <dbReference type="NCBI Taxonomy" id="182803"/>
    <lineage>
        <taxon>Eukaryota</taxon>
        <taxon>Metazoa</taxon>
        <taxon>Ecdysozoa</taxon>
        <taxon>Arthropoda</taxon>
        <taxon>Chelicerata</taxon>
        <taxon>Arachnida</taxon>
        <taxon>Araneae</taxon>
        <taxon>Araneomorphae</taxon>
        <taxon>Entelegynae</taxon>
        <taxon>Araneoidea</taxon>
        <taxon>Araneidae</taxon>
        <taxon>Araneus</taxon>
    </lineage>
</organism>
<dbReference type="OrthoDB" id="6432089at2759"/>
<dbReference type="PANTHER" id="PTHR38681">
    <property type="entry name" value="RETROVIRUS-RELATED POL POLYPROTEIN FROM TRANSPOSON 412-LIKE PROTEIN-RELATED"/>
    <property type="match status" value="1"/>
</dbReference>
<protein>
    <recommendedName>
        <fullName evidence="1">Integrase catalytic domain-containing protein</fullName>
    </recommendedName>
</protein>
<dbReference type="InterPro" id="IPR036397">
    <property type="entry name" value="RNaseH_sf"/>
</dbReference>
<dbReference type="AlphaFoldDB" id="A0A4Y2RWW8"/>
<evidence type="ECO:0000313" key="3">
    <source>
        <dbReference type="Proteomes" id="UP000499080"/>
    </source>
</evidence>
<dbReference type="PROSITE" id="PS50994">
    <property type="entry name" value="INTEGRASE"/>
    <property type="match status" value="1"/>
</dbReference>
<name>A0A4Y2RWW8_ARAVE</name>
<dbReference type="Proteomes" id="UP000499080">
    <property type="component" value="Unassembled WGS sequence"/>
</dbReference>
<dbReference type="EMBL" id="BGPR01018860">
    <property type="protein sequence ID" value="GBN80342.1"/>
    <property type="molecule type" value="Genomic_DNA"/>
</dbReference>
<dbReference type="InterPro" id="IPR012337">
    <property type="entry name" value="RNaseH-like_sf"/>
</dbReference>
<accession>A0A4Y2RWW8</accession>
<gene>
    <name evidence="2" type="ORF">AVEN_6254_1</name>
</gene>
<dbReference type="GO" id="GO:0015074">
    <property type="term" value="P:DNA integration"/>
    <property type="evidence" value="ECO:0007669"/>
    <property type="project" value="InterPro"/>
</dbReference>
<dbReference type="Gene3D" id="3.30.420.10">
    <property type="entry name" value="Ribonuclease H-like superfamily/Ribonuclease H"/>
    <property type="match status" value="1"/>
</dbReference>
<dbReference type="SUPFAM" id="SSF53098">
    <property type="entry name" value="Ribonuclease H-like"/>
    <property type="match status" value="1"/>
</dbReference>
<reference evidence="2 3" key="1">
    <citation type="journal article" date="2019" name="Sci. Rep.">
        <title>Orb-weaving spider Araneus ventricosus genome elucidates the spidroin gene catalogue.</title>
        <authorList>
            <person name="Kono N."/>
            <person name="Nakamura H."/>
            <person name="Ohtoshi R."/>
            <person name="Moran D.A.P."/>
            <person name="Shinohara A."/>
            <person name="Yoshida Y."/>
            <person name="Fujiwara M."/>
            <person name="Mori M."/>
            <person name="Tomita M."/>
            <person name="Arakawa K."/>
        </authorList>
    </citation>
    <scope>NUCLEOTIDE SEQUENCE [LARGE SCALE GENOMIC DNA]</scope>
</reference>
<proteinExistence type="predicted"/>
<feature type="domain" description="Integrase catalytic" evidence="1">
    <location>
        <begin position="1"/>
        <end position="140"/>
    </location>
</feature>
<evidence type="ECO:0000259" key="1">
    <source>
        <dbReference type="PROSITE" id="PS50994"/>
    </source>
</evidence>
<sequence>MIGRLPIMGNPLVHGPVSADSVARAFYSNWVERFGTPHKLITYHGTLFRSETLHTLSKICGIKLQHTTAYHTACNDKVESLHRTLKTALKAHNILSWIETLPTVLLGLRTSIQEDNNHSIAQIVYGQSLRFPGEFLSEPSIQTASESFANDLQKQMKTVGTRTTRKN</sequence>